<evidence type="ECO:0000313" key="2">
    <source>
        <dbReference type="EMBL" id="GMH27878.1"/>
    </source>
</evidence>
<dbReference type="EMBL" id="BSYO01000033">
    <property type="protein sequence ID" value="GMH27878.1"/>
    <property type="molecule type" value="Genomic_DNA"/>
</dbReference>
<keyword evidence="3" id="KW-1185">Reference proteome</keyword>
<evidence type="ECO:0000256" key="1">
    <source>
        <dbReference type="SAM" id="MobiDB-lite"/>
    </source>
</evidence>
<comment type="caution">
    <text evidence="2">The sequence shown here is derived from an EMBL/GenBank/DDBJ whole genome shotgun (WGS) entry which is preliminary data.</text>
</comment>
<reference evidence="2" key="1">
    <citation type="submission" date="2023-05" db="EMBL/GenBank/DDBJ databases">
        <title>Nepenthes gracilis genome sequencing.</title>
        <authorList>
            <person name="Fukushima K."/>
        </authorList>
    </citation>
    <scope>NUCLEOTIDE SEQUENCE</scope>
    <source>
        <strain evidence="2">SING2019-196</strain>
    </source>
</reference>
<gene>
    <name evidence="2" type="ORF">Nepgr_029721</name>
</gene>
<sequence>MEELCHRKPMTWRLWVELSWLEITNFCPLIKLESTTRDLATLEAVDKQELSPTAGKSSLSQLPPDGMVATIGNLELPTQVVADLALGLDYRFFEASWLSLARDSVSLEAVDQLLLSPSSTISSSAQLFPAGMDAAPGSYATIMMREPQTNRAEVPGSGGLPLLSGGLSSCPSMGKLNRNLDVIRKQLNASRACDMVDFSNSLPEQVSSRKQSKSQRHRKSTPKHPKGV</sequence>
<accession>A0AAD3TEV1</accession>
<protein>
    <submittedName>
        <fullName evidence="2">Uncharacterized protein</fullName>
    </submittedName>
</protein>
<feature type="compositionally biased region" description="Basic residues" evidence="1">
    <location>
        <begin position="210"/>
        <end position="228"/>
    </location>
</feature>
<organism evidence="2 3">
    <name type="scientific">Nepenthes gracilis</name>
    <name type="common">Slender pitcher plant</name>
    <dbReference type="NCBI Taxonomy" id="150966"/>
    <lineage>
        <taxon>Eukaryota</taxon>
        <taxon>Viridiplantae</taxon>
        <taxon>Streptophyta</taxon>
        <taxon>Embryophyta</taxon>
        <taxon>Tracheophyta</taxon>
        <taxon>Spermatophyta</taxon>
        <taxon>Magnoliopsida</taxon>
        <taxon>eudicotyledons</taxon>
        <taxon>Gunneridae</taxon>
        <taxon>Pentapetalae</taxon>
        <taxon>Caryophyllales</taxon>
        <taxon>Nepenthaceae</taxon>
        <taxon>Nepenthes</taxon>
    </lineage>
</organism>
<dbReference type="Proteomes" id="UP001279734">
    <property type="component" value="Unassembled WGS sequence"/>
</dbReference>
<name>A0AAD3TEV1_NEPGR</name>
<feature type="region of interest" description="Disordered" evidence="1">
    <location>
        <begin position="199"/>
        <end position="228"/>
    </location>
</feature>
<dbReference type="AlphaFoldDB" id="A0AAD3TEV1"/>
<proteinExistence type="predicted"/>
<evidence type="ECO:0000313" key="3">
    <source>
        <dbReference type="Proteomes" id="UP001279734"/>
    </source>
</evidence>